<dbReference type="EMBL" id="CP065662">
    <property type="protein sequence ID" value="QPS01985.1"/>
    <property type="molecule type" value="Genomic_DNA"/>
</dbReference>
<proteinExistence type="predicted"/>
<feature type="transmembrane region" description="Helical" evidence="1">
    <location>
        <begin position="485"/>
        <end position="502"/>
    </location>
</feature>
<keyword evidence="1" id="KW-1133">Transmembrane helix</keyword>
<feature type="transmembrane region" description="Helical" evidence="1">
    <location>
        <begin position="193"/>
        <end position="214"/>
    </location>
</feature>
<evidence type="ECO:0000313" key="4">
    <source>
        <dbReference type="Proteomes" id="UP000594771"/>
    </source>
</evidence>
<keyword evidence="1" id="KW-0472">Membrane</keyword>
<evidence type="ECO:0000313" key="5">
    <source>
        <dbReference type="Proteomes" id="UP001069145"/>
    </source>
</evidence>
<feature type="transmembrane region" description="Helical" evidence="1">
    <location>
        <begin position="60"/>
        <end position="77"/>
    </location>
</feature>
<evidence type="ECO:0000313" key="2">
    <source>
        <dbReference type="EMBL" id="MCY3052798.1"/>
    </source>
</evidence>
<feature type="transmembrane region" description="Helical" evidence="1">
    <location>
        <begin position="152"/>
        <end position="173"/>
    </location>
</feature>
<protein>
    <submittedName>
        <fullName evidence="3">Uncharacterized protein</fullName>
    </submittedName>
</protein>
<feature type="transmembrane region" description="Helical" evidence="1">
    <location>
        <begin position="324"/>
        <end position="346"/>
    </location>
</feature>
<dbReference type="EMBL" id="JAOTML010000002">
    <property type="protein sequence ID" value="MCY3052798.1"/>
    <property type="molecule type" value="Genomic_DNA"/>
</dbReference>
<dbReference type="Proteomes" id="UP000594771">
    <property type="component" value="Chromosome"/>
</dbReference>
<sequence>MTNYQFLQRLKATRSFNVFLYYLQRLPLIGKHIPNRWFEAKHVKSLTAWLGTVGEVFKQIFGKSFYFGAIFLLGFIGDPGQENTVRLLAIFCFSLVLATFWVKLIDPNQTFDRLCIYYLKMNPKRYYLNMTFMEGLNFVIFYGLAATITLRAMGLSLFSGMNMTLFFLGLRLLAQALYLKLVNPKRQVPNQPFTIVMIAMIFVSGGLFVGLSLMEESGTFHLPINWLFQPLTALAGVVLAGIGAHWLAKSDKYQALARSSINHSSIRHINQAVTNAQSANVKVEAEDIKVPATSDHYDHLKGITYINAIFFDRLGHRLNKQRRIIFLIVLGLFALISGGIFIYQFFFQGDLGISQADLEKTYQTYLVVMVIYACLFLNIGESFTRFCFFNMDRYLMHNNYYRNPDLLAEAMVIRFKRCFRYNFPTLLVLMLGSSLVYFQLGGQRLLPLGILLLSQVVVMVFFTVHYLYLYYWLQPFTANLESKSPLYNIIRSLSIFIPYLLYMNAESIGPRVILGIYLFIIVYIILGYLLLKFIGPKRFVLR</sequence>
<dbReference type="AlphaFoldDB" id="A0A0X8FFE0"/>
<feature type="transmembrane region" description="Helical" evidence="1">
    <location>
        <begin position="508"/>
        <end position="531"/>
    </location>
</feature>
<feature type="transmembrane region" description="Helical" evidence="1">
    <location>
        <begin position="366"/>
        <end position="388"/>
    </location>
</feature>
<keyword evidence="1" id="KW-0812">Transmembrane</keyword>
<reference evidence="3 4" key="1">
    <citation type="submission" date="2020-12" db="EMBL/GenBank/DDBJ databases">
        <title>FDA dAtabase for Regulatory Grade micrObial Sequences (FDA-ARGOS): Supporting development and validation of Infectious Disease Dx tests.</title>
        <authorList>
            <person name="Sproer C."/>
            <person name="Gronow S."/>
            <person name="Severitt S."/>
            <person name="Schroder I."/>
            <person name="Tallon L."/>
            <person name="Sadzewicz L."/>
            <person name="Zhao X."/>
            <person name="Boylan J."/>
            <person name="Ott S."/>
            <person name="Bowen H."/>
            <person name="Vavikolanu K."/>
            <person name="Mehta A."/>
            <person name="Aluvathingal J."/>
            <person name="Nadendla S."/>
            <person name="Lowell S."/>
            <person name="Myers T."/>
            <person name="Yan Y."/>
            <person name="Sichtig H."/>
        </authorList>
    </citation>
    <scope>NUCLEOTIDE SEQUENCE [LARGE SCALE GENOMIC DNA]</scope>
    <source>
        <strain evidence="3 4">FDAARGOS_911</strain>
    </source>
</reference>
<dbReference type="Proteomes" id="UP001069145">
    <property type="component" value="Unassembled WGS sequence"/>
</dbReference>
<feature type="transmembrane region" description="Helical" evidence="1">
    <location>
        <begin position="126"/>
        <end position="146"/>
    </location>
</feature>
<feature type="transmembrane region" description="Helical" evidence="1">
    <location>
        <begin position="446"/>
        <end position="473"/>
    </location>
</feature>
<keyword evidence="5" id="KW-1185">Reference proteome</keyword>
<evidence type="ECO:0000256" key="1">
    <source>
        <dbReference type="SAM" id="Phobius"/>
    </source>
</evidence>
<organism evidence="3 4">
    <name type="scientific">Aerococcus urinae</name>
    <dbReference type="NCBI Taxonomy" id="1376"/>
    <lineage>
        <taxon>Bacteria</taxon>
        <taxon>Bacillati</taxon>
        <taxon>Bacillota</taxon>
        <taxon>Bacilli</taxon>
        <taxon>Lactobacillales</taxon>
        <taxon>Aerococcaceae</taxon>
        <taxon>Aerococcus</taxon>
    </lineage>
</organism>
<feature type="transmembrane region" description="Helical" evidence="1">
    <location>
        <begin position="226"/>
        <end position="248"/>
    </location>
</feature>
<dbReference type="RefSeq" id="WP_060778742.1">
    <property type="nucleotide sequence ID" value="NZ_CAJHLF010000019.1"/>
</dbReference>
<gene>
    <name evidence="3" type="ORF">I6G68_02640</name>
    <name evidence="2" type="ORF">ODY43_02215</name>
</gene>
<name>A0A0X8FFE0_9LACT</name>
<feature type="transmembrane region" description="Helical" evidence="1">
    <location>
        <begin position="421"/>
        <end position="440"/>
    </location>
</feature>
<evidence type="ECO:0000313" key="3">
    <source>
        <dbReference type="EMBL" id="QPS01985.1"/>
    </source>
</evidence>
<accession>A0A0X8FFE0</accession>
<dbReference type="GeneID" id="35766999"/>
<dbReference type="KEGG" id="aun:AWM73_07380"/>
<dbReference type="OrthoDB" id="1710898at2"/>
<feature type="transmembrane region" description="Helical" evidence="1">
    <location>
        <begin position="83"/>
        <end position="105"/>
    </location>
</feature>
<reference evidence="2" key="2">
    <citation type="submission" date="2022-09" db="EMBL/GenBank/DDBJ databases">
        <title>Aerococcus urinae taxonomy study.</title>
        <authorList>
            <person name="Christensen J."/>
            <person name="Senneby E."/>
        </authorList>
    </citation>
    <scope>NUCLEOTIDE SEQUENCE</scope>
    <source>
        <strain evidence="2">NLD-066-U95</strain>
    </source>
</reference>